<keyword evidence="2" id="KW-1185">Reference proteome</keyword>
<comment type="caution">
    <text evidence="1">The sequence shown here is derived from an EMBL/GenBank/DDBJ whole genome shotgun (WGS) entry which is preliminary data.</text>
</comment>
<name>A0AAV4X3M9_9ARAC</name>
<organism evidence="1 2">
    <name type="scientific">Caerostris darwini</name>
    <dbReference type="NCBI Taxonomy" id="1538125"/>
    <lineage>
        <taxon>Eukaryota</taxon>
        <taxon>Metazoa</taxon>
        <taxon>Ecdysozoa</taxon>
        <taxon>Arthropoda</taxon>
        <taxon>Chelicerata</taxon>
        <taxon>Arachnida</taxon>
        <taxon>Araneae</taxon>
        <taxon>Araneomorphae</taxon>
        <taxon>Entelegynae</taxon>
        <taxon>Araneoidea</taxon>
        <taxon>Araneidae</taxon>
        <taxon>Caerostris</taxon>
    </lineage>
</organism>
<dbReference type="AlphaFoldDB" id="A0AAV4X3M9"/>
<dbReference type="EMBL" id="BPLQ01015594">
    <property type="protein sequence ID" value="GIY89198.1"/>
    <property type="molecule type" value="Genomic_DNA"/>
</dbReference>
<proteinExistence type="predicted"/>
<accession>A0AAV4X3M9</accession>
<sequence>MPTANTEEELILAGIIAFHFKKLKCRYRRSPRGGIVFEKSFLPGRPGREYSFATPPITEGFSSEKEDLSSSGRRKECVWSESISLLLERGPAGKLDDSCPEFQEKIGGVN</sequence>
<evidence type="ECO:0000313" key="2">
    <source>
        <dbReference type="Proteomes" id="UP001054837"/>
    </source>
</evidence>
<protein>
    <submittedName>
        <fullName evidence="1">Uncharacterized protein</fullName>
    </submittedName>
</protein>
<dbReference type="Proteomes" id="UP001054837">
    <property type="component" value="Unassembled WGS sequence"/>
</dbReference>
<gene>
    <name evidence="1" type="ORF">CDAR_58941</name>
</gene>
<evidence type="ECO:0000313" key="1">
    <source>
        <dbReference type="EMBL" id="GIY89198.1"/>
    </source>
</evidence>
<reference evidence="1 2" key="1">
    <citation type="submission" date="2021-06" db="EMBL/GenBank/DDBJ databases">
        <title>Caerostris darwini draft genome.</title>
        <authorList>
            <person name="Kono N."/>
            <person name="Arakawa K."/>
        </authorList>
    </citation>
    <scope>NUCLEOTIDE SEQUENCE [LARGE SCALE GENOMIC DNA]</scope>
</reference>